<accession>A0A5J4V3C0</accession>
<comment type="caution">
    <text evidence="2">The sequence shown here is derived from an EMBL/GenBank/DDBJ whole genome shotgun (WGS) entry which is preliminary data.</text>
</comment>
<proteinExistence type="predicted"/>
<dbReference type="AlphaFoldDB" id="A0A5J4V3C0"/>
<protein>
    <submittedName>
        <fullName evidence="2">Uncharacterized protein</fullName>
    </submittedName>
</protein>
<reference evidence="2 3" key="1">
    <citation type="submission" date="2019-03" db="EMBL/GenBank/DDBJ databases">
        <title>Single cell metagenomics reveals metabolic interactions within the superorganism composed of flagellate Streblomastix strix and complex community of Bacteroidetes bacteria on its surface.</title>
        <authorList>
            <person name="Treitli S.C."/>
            <person name="Kolisko M."/>
            <person name="Husnik F."/>
            <person name="Keeling P."/>
            <person name="Hampl V."/>
        </authorList>
    </citation>
    <scope>NUCLEOTIDE SEQUENCE [LARGE SCALE GENOMIC DNA]</scope>
    <source>
        <strain evidence="2">ST1C</strain>
    </source>
</reference>
<evidence type="ECO:0000256" key="1">
    <source>
        <dbReference type="SAM" id="Coils"/>
    </source>
</evidence>
<dbReference type="Proteomes" id="UP000324800">
    <property type="component" value="Unassembled WGS sequence"/>
</dbReference>
<keyword evidence="1" id="KW-0175">Coiled coil</keyword>
<name>A0A5J4V3C0_9EUKA</name>
<organism evidence="2 3">
    <name type="scientific">Streblomastix strix</name>
    <dbReference type="NCBI Taxonomy" id="222440"/>
    <lineage>
        <taxon>Eukaryota</taxon>
        <taxon>Metamonada</taxon>
        <taxon>Preaxostyla</taxon>
        <taxon>Oxymonadida</taxon>
        <taxon>Streblomastigidae</taxon>
        <taxon>Streblomastix</taxon>
    </lineage>
</organism>
<sequence>MLKVDSKKELISENPSLKQFQLQLSESERKLVESEERLRIAESEKQEVERKWIQAELGKRDAEDKAGIAEQIMKDAEEQIVLIESKKKKEEQKRIKFKEKQKDWKQNLNNSVLKLKQVEQETEDILLYINGGFKTIEIKNAECIQMKDDLDAEEKVENENVEEIRQKKVQILQKIIAQFIEKKNNIDFKKISD</sequence>
<evidence type="ECO:0000313" key="3">
    <source>
        <dbReference type="Proteomes" id="UP000324800"/>
    </source>
</evidence>
<gene>
    <name evidence="2" type="ORF">EZS28_027590</name>
</gene>
<feature type="coiled-coil region" evidence="1">
    <location>
        <begin position="17"/>
        <end position="121"/>
    </location>
</feature>
<evidence type="ECO:0000313" key="2">
    <source>
        <dbReference type="EMBL" id="KAA6376882.1"/>
    </source>
</evidence>
<dbReference type="EMBL" id="SNRW01010212">
    <property type="protein sequence ID" value="KAA6376882.1"/>
    <property type="molecule type" value="Genomic_DNA"/>
</dbReference>